<proteinExistence type="predicted"/>
<name>A0A1T2KZ27_9GAMM</name>
<organism evidence="2 3">
    <name type="scientific">Solemya elarraichensis gill symbiont</name>
    <dbReference type="NCBI Taxonomy" id="1918949"/>
    <lineage>
        <taxon>Bacteria</taxon>
        <taxon>Pseudomonadati</taxon>
        <taxon>Pseudomonadota</taxon>
        <taxon>Gammaproteobacteria</taxon>
        <taxon>sulfur-oxidizing symbionts</taxon>
    </lineage>
</organism>
<accession>A0A1T2KZ27</accession>
<reference evidence="2 3" key="1">
    <citation type="submission" date="2016-11" db="EMBL/GenBank/DDBJ databases">
        <title>Mixed transmission modes and dynamic genome evolution in an obligate animal-bacterial symbiosis.</title>
        <authorList>
            <person name="Russell S.L."/>
            <person name="Corbett-Detig R.B."/>
            <person name="Cavanaugh C.M."/>
        </authorList>
    </citation>
    <scope>NUCLEOTIDE SEQUENCE [LARGE SCALE GENOMIC DNA]</scope>
    <source>
        <strain evidence="2">Sp-SM6</strain>
    </source>
</reference>
<dbReference type="Proteomes" id="UP000190198">
    <property type="component" value="Unassembled WGS sequence"/>
</dbReference>
<dbReference type="InterPro" id="IPR042099">
    <property type="entry name" value="ANL_N_sf"/>
</dbReference>
<keyword evidence="3" id="KW-1185">Reference proteome</keyword>
<dbReference type="EMBL" id="MPRK01000221">
    <property type="protein sequence ID" value="OOZ38093.1"/>
    <property type="molecule type" value="Genomic_DNA"/>
</dbReference>
<evidence type="ECO:0000259" key="1">
    <source>
        <dbReference type="Pfam" id="PF00501"/>
    </source>
</evidence>
<dbReference type="RefSeq" id="WP_135568209.1">
    <property type="nucleotide sequence ID" value="NZ_MPRK01000221.1"/>
</dbReference>
<feature type="domain" description="AMP-dependent synthetase/ligase" evidence="1">
    <location>
        <begin position="30"/>
        <end position="183"/>
    </location>
</feature>
<dbReference type="SUPFAM" id="SSF56801">
    <property type="entry name" value="Acetyl-CoA synthetase-like"/>
    <property type="match status" value="1"/>
</dbReference>
<dbReference type="Pfam" id="PF00501">
    <property type="entry name" value="AMP-binding"/>
    <property type="match status" value="1"/>
</dbReference>
<protein>
    <recommendedName>
        <fullName evidence="1">AMP-dependent synthetase/ligase domain-containing protein</fullName>
    </recommendedName>
</protein>
<comment type="caution">
    <text evidence="2">The sequence shown here is derived from an EMBL/GenBank/DDBJ whole genome shotgun (WGS) entry which is preliminary data.</text>
</comment>
<dbReference type="InterPro" id="IPR000873">
    <property type="entry name" value="AMP-dep_synth/lig_dom"/>
</dbReference>
<dbReference type="Gene3D" id="3.40.50.12780">
    <property type="entry name" value="N-terminal domain of ligase-like"/>
    <property type="match status" value="1"/>
</dbReference>
<dbReference type="AlphaFoldDB" id="A0A1T2KZ27"/>
<feature type="non-terminal residue" evidence="2">
    <location>
        <position position="185"/>
    </location>
</feature>
<evidence type="ECO:0000313" key="2">
    <source>
        <dbReference type="EMBL" id="OOZ38093.1"/>
    </source>
</evidence>
<sequence>MSKPDLMLLTLPGHAENATENCRILDWLADNSRQYSEQPALGGISSHYLSHAGLYQCISSNSAALLDAGFGRGMIILVALPNGPAALTAILSVAAVTIAFPITPEEPLDRIESLLHELPVRAVVFDANRPANWSQLCAQHQLIPLAIDLSVTPGSEACYEISVPGHSTTPVEPTRVDDTAILTMT</sequence>
<evidence type="ECO:0000313" key="3">
    <source>
        <dbReference type="Proteomes" id="UP000190198"/>
    </source>
</evidence>
<gene>
    <name evidence="2" type="ORF">BOW52_09335</name>
</gene>